<dbReference type="Gene3D" id="3.30.40.10">
    <property type="entry name" value="Zinc/RING finger domain, C3HC4 (zinc finger)"/>
    <property type="match status" value="1"/>
</dbReference>
<evidence type="ECO:0000313" key="11">
    <source>
        <dbReference type="RefSeq" id="XP_041436110.1"/>
    </source>
</evidence>
<dbReference type="GO" id="GO:0007131">
    <property type="term" value="P:reciprocal meiotic recombination"/>
    <property type="evidence" value="ECO:0007669"/>
    <property type="project" value="InterPro"/>
</dbReference>
<dbReference type="InterPro" id="IPR001841">
    <property type="entry name" value="Znf_RING"/>
</dbReference>
<feature type="compositionally biased region" description="Polar residues" evidence="7">
    <location>
        <begin position="170"/>
        <end position="192"/>
    </location>
</feature>
<dbReference type="CTD" id="108707016"/>
<dbReference type="InterPro" id="IPR013083">
    <property type="entry name" value="Znf_RING/FYVE/PHD"/>
</dbReference>
<keyword evidence="4" id="KW-0469">Meiosis</keyword>
<dbReference type="GeneID" id="108707016"/>
<evidence type="ECO:0000256" key="2">
    <source>
        <dbReference type="ARBA" id="ARBA00022771"/>
    </source>
</evidence>
<dbReference type="CDD" id="cd16747">
    <property type="entry name" value="RING-HC_RNF212B"/>
    <property type="match status" value="1"/>
</dbReference>
<feature type="compositionally biased region" description="Polar residues" evidence="7">
    <location>
        <begin position="216"/>
        <end position="236"/>
    </location>
</feature>
<dbReference type="AlphaFoldDB" id="A0A8J1M4Y3"/>
<keyword evidence="3" id="KW-0862">Zinc</keyword>
<reference evidence="10 11" key="1">
    <citation type="submission" date="2025-04" db="UniProtKB">
        <authorList>
            <consortium name="RefSeq"/>
        </authorList>
    </citation>
    <scope>IDENTIFICATION</scope>
    <source>
        <strain evidence="10 11">J_2021</strain>
        <tissue evidence="10 11">Erythrocytes</tissue>
    </source>
</reference>
<dbReference type="GO" id="GO:0008270">
    <property type="term" value="F:zinc ion binding"/>
    <property type="evidence" value="ECO:0007669"/>
    <property type="project" value="UniProtKB-KW"/>
</dbReference>
<dbReference type="Proteomes" id="UP000186698">
    <property type="component" value="Chromosome 1S"/>
</dbReference>
<keyword evidence="2 5" id="KW-0863">Zinc-finger</keyword>
<dbReference type="GO" id="GO:0007129">
    <property type="term" value="P:homologous chromosome pairing at meiosis"/>
    <property type="evidence" value="ECO:0000318"/>
    <property type="project" value="GO_Central"/>
</dbReference>
<dbReference type="OrthoDB" id="2535391at2759"/>
<dbReference type="RefSeq" id="XP_041436110.1">
    <property type="nucleotide sequence ID" value="XM_041580176.1"/>
</dbReference>
<evidence type="ECO:0000313" key="9">
    <source>
        <dbReference type="Proteomes" id="UP000186698"/>
    </source>
</evidence>
<organism evidence="9 11">
    <name type="scientific">Xenopus laevis</name>
    <name type="common">African clawed frog</name>
    <dbReference type="NCBI Taxonomy" id="8355"/>
    <lineage>
        <taxon>Eukaryota</taxon>
        <taxon>Metazoa</taxon>
        <taxon>Chordata</taxon>
        <taxon>Craniata</taxon>
        <taxon>Vertebrata</taxon>
        <taxon>Euteleostomi</taxon>
        <taxon>Amphibia</taxon>
        <taxon>Batrachia</taxon>
        <taxon>Anura</taxon>
        <taxon>Pipoidea</taxon>
        <taxon>Pipidae</taxon>
        <taxon>Xenopodinae</taxon>
        <taxon>Xenopus</taxon>
        <taxon>Xenopus</taxon>
    </lineage>
</organism>
<evidence type="ECO:0000256" key="5">
    <source>
        <dbReference type="PROSITE-ProRule" id="PRU00175"/>
    </source>
</evidence>
<dbReference type="GO" id="GO:0016925">
    <property type="term" value="P:protein sumoylation"/>
    <property type="evidence" value="ECO:0007669"/>
    <property type="project" value="TreeGrafter"/>
</dbReference>
<dbReference type="PANTHER" id="PTHR22663:SF29">
    <property type="entry name" value="RING FINGER PROTEIN 212B"/>
    <property type="match status" value="1"/>
</dbReference>
<keyword evidence="1" id="KW-0479">Metal-binding</keyword>
<dbReference type="InterPro" id="IPR042123">
    <property type="entry name" value="Zip3/RNF212-like"/>
</dbReference>
<dbReference type="PANTHER" id="PTHR22663">
    <property type="entry name" value="RING FINGER PROTEIN NARYA-RELATED"/>
    <property type="match status" value="1"/>
</dbReference>
<feature type="coiled-coil region" evidence="6">
    <location>
        <begin position="117"/>
        <end position="144"/>
    </location>
</feature>
<name>A0A8J1M4Y3_XENLA</name>
<evidence type="ECO:0000256" key="7">
    <source>
        <dbReference type="SAM" id="MobiDB-lite"/>
    </source>
</evidence>
<evidence type="ECO:0000313" key="10">
    <source>
        <dbReference type="RefSeq" id="XP_041436109.1"/>
    </source>
</evidence>
<evidence type="ECO:0000256" key="4">
    <source>
        <dbReference type="ARBA" id="ARBA00023254"/>
    </source>
</evidence>
<dbReference type="GO" id="GO:0019789">
    <property type="term" value="F:SUMO transferase activity"/>
    <property type="evidence" value="ECO:0000318"/>
    <property type="project" value="GO_Central"/>
</dbReference>
<dbReference type="PROSITE" id="PS00518">
    <property type="entry name" value="ZF_RING_1"/>
    <property type="match status" value="1"/>
</dbReference>
<evidence type="ECO:0000259" key="8">
    <source>
        <dbReference type="PROSITE" id="PS50089"/>
    </source>
</evidence>
<sequence>MAKQKEKKCKTNKGMDWFHCNMCFLNQNETFYITSCGHILCQKCITQDKCSVCKRACRHLSLSDNMKAQEKIFFRNHKQIAQKYFDHLAQVSSFQKQQFALQLAFYKHYLCKSQRALQDALQKVNSQESELKSMKKDNAELRTLVSALKGSLSRSQNNNRLCTPRPVAITSPSQTVTPQQSNHDISHPSSVESLLRGVSRSGGQSQPVSAGRVQERTTPISSYGSPMSTSSFSHRATSQSSSVLNVPLLEQLSNVSRDYSQTQLANNSPQLLSAGGLIESCMTPSSNTDRLRAIRVLQQKELKRRAVQIITTNPGYPCCEYDCNKG</sequence>
<dbReference type="InterPro" id="IPR017907">
    <property type="entry name" value="Znf_RING_CS"/>
</dbReference>
<gene>
    <name evidence="10 11" type="primary">rnf212b.S</name>
</gene>
<evidence type="ECO:0000256" key="3">
    <source>
        <dbReference type="ARBA" id="ARBA00022833"/>
    </source>
</evidence>
<dbReference type="GO" id="GO:0000795">
    <property type="term" value="C:synaptonemal complex"/>
    <property type="evidence" value="ECO:0000318"/>
    <property type="project" value="GO_Central"/>
</dbReference>
<feature type="region of interest" description="Disordered" evidence="7">
    <location>
        <begin position="155"/>
        <end position="236"/>
    </location>
</feature>
<protein>
    <submittedName>
        <fullName evidence="10 11">RING finger protein 212B isoform X1</fullName>
    </submittedName>
</protein>
<feature type="domain" description="RING-type" evidence="8">
    <location>
        <begin position="20"/>
        <end position="54"/>
    </location>
</feature>
<dbReference type="PROSITE" id="PS50089">
    <property type="entry name" value="ZF_RING_2"/>
    <property type="match status" value="1"/>
</dbReference>
<evidence type="ECO:0000256" key="1">
    <source>
        <dbReference type="ARBA" id="ARBA00022723"/>
    </source>
</evidence>
<keyword evidence="6" id="KW-0175">Coiled coil</keyword>
<keyword evidence="9" id="KW-1185">Reference proteome</keyword>
<dbReference type="Pfam" id="PF14634">
    <property type="entry name" value="zf-RING_5"/>
    <property type="match status" value="1"/>
</dbReference>
<dbReference type="SUPFAM" id="SSF57850">
    <property type="entry name" value="RING/U-box"/>
    <property type="match status" value="1"/>
</dbReference>
<evidence type="ECO:0000256" key="6">
    <source>
        <dbReference type="SAM" id="Coils"/>
    </source>
</evidence>
<proteinExistence type="predicted"/>
<accession>A0A8J1M4Y3</accession>
<dbReference type="RefSeq" id="XP_041436109.1">
    <property type="nucleotide sequence ID" value="XM_041580175.1"/>
</dbReference>